<keyword evidence="2" id="KW-0808">Transferase</keyword>
<evidence type="ECO:0000313" key="2">
    <source>
        <dbReference type="EMBL" id="TEB40370.1"/>
    </source>
</evidence>
<evidence type="ECO:0000313" key="3">
    <source>
        <dbReference type="Proteomes" id="UP000298340"/>
    </source>
</evidence>
<protein>
    <submittedName>
        <fullName evidence="2">DNA (Cytosine-5-)-methyltransferase</fullName>
    </submittedName>
</protein>
<comment type="caution">
    <text evidence="2">The sequence shown here is derived from an EMBL/GenBank/DDBJ whole genome shotgun (WGS) entry which is preliminary data.</text>
</comment>
<sequence length="73" mass="8850">MKMKEQISIEEFDEKKFKSRTSEIDDEKKAVVTHYLHNMHNGVKKHYEKEAKKYLNEIVEYKNEEENLNMVSD</sequence>
<name>A0A4Y7U1Q8_9FLAO</name>
<evidence type="ECO:0000256" key="1">
    <source>
        <dbReference type="SAM" id="Coils"/>
    </source>
</evidence>
<feature type="non-terminal residue" evidence="2">
    <location>
        <position position="73"/>
    </location>
</feature>
<dbReference type="EMBL" id="QWDN01001391">
    <property type="protein sequence ID" value="TEB40370.1"/>
    <property type="molecule type" value="Genomic_DNA"/>
</dbReference>
<gene>
    <name evidence="2" type="ORF">D0809_30955</name>
</gene>
<feature type="coiled-coil region" evidence="1">
    <location>
        <begin position="44"/>
        <end position="71"/>
    </location>
</feature>
<keyword evidence="1" id="KW-0175">Coiled coil</keyword>
<reference evidence="2 3" key="1">
    <citation type="journal article" date="2018" name="Syst. Appl. Microbiol.">
        <title>Flavobacterium circumlabens sp. nov. and Flavobacterium cupreum sp. nov., two psychrotrophic species isolated from Antarctic environmental samples.</title>
        <authorList>
            <person name="Kralova S."/>
            <person name="Busse H.J."/>
            <person name="Svec P."/>
            <person name="Maslanova I."/>
            <person name="Stankova E."/>
            <person name="Bartak M."/>
            <person name="Sedlacek I."/>
        </authorList>
    </citation>
    <scope>NUCLEOTIDE SEQUENCE [LARGE SCALE GENOMIC DNA]</scope>
    <source>
        <strain evidence="2 3">CCM 8828</strain>
    </source>
</reference>
<organism evidence="2 3">
    <name type="scientific">Flavobacterium circumlabens</name>
    <dbReference type="NCBI Taxonomy" id="2133765"/>
    <lineage>
        <taxon>Bacteria</taxon>
        <taxon>Pseudomonadati</taxon>
        <taxon>Bacteroidota</taxon>
        <taxon>Flavobacteriia</taxon>
        <taxon>Flavobacteriales</taxon>
        <taxon>Flavobacteriaceae</taxon>
        <taxon>Flavobacterium</taxon>
    </lineage>
</organism>
<accession>A0A4Y7U1Q8</accession>
<dbReference type="GO" id="GO:0032259">
    <property type="term" value="P:methylation"/>
    <property type="evidence" value="ECO:0007669"/>
    <property type="project" value="UniProtKB-KW"/>
</dbReference>
<dbReference type="Proteomes" id="UP000298340">
    <property type="component" value="Unassembled WGS sequence"/>
</dbReference>
<proteinExistence type="predicted"/>
<dbReference type="GO" id="GO:0008168">
    <property type="term" value="F:methyltransferase activity"/>
    <property type="evidence" value="ECO:0007669"/>
    <property type="project" value="UniProtKB-KW"/>
</dbReference>
<dbReference type="AlphaFoldDB" id="A0A4Y7U1Q8"/>
<keyword evidence="2" id="KW-0489">Methyltransferase</keyword>